<evidence type="ECO:0000256" key="5">
    <source>
        <dbReference type="ARBA" id="ARBA00023002"/>
    </source>
</evidence>
<comment type="cofactor">
    <cofactor evidence="1">
        <name>Cu(2+)</name>
        <dbReference type="ChEBI" id="CHEBI:29036"/>
    </cofactor>
</comment>
<evidence type="ECO:0000256" key="4">
    <source>
        <dbReference type="ARBA" id="ARBA00022784"/>
    </source>
</evidence>
<dbReference type="Proteomes" id="UP000298416">
    <property type="component" value="Unassembled WGS sequence"/>
</dbReference>
<keyword evidence="12" id="KW-1185">Reference proteome</keyword>
<name>A0A8X8WDM5_SALSN</name>
<evidence type="ECO:0000313" key="11">
    <source>
        <dbReference type="EMBL" id="KAG6392116.1"/>
    </source>
</evidence>
<evidence type="ECO:0000313" key="12">
    <source>
        <dbReference type="Proteomes" id="UP000298416"/>
    </source>
</evidence>
<feature type="domain" description="Tyrosinase copper-binding" evidence="10">
    <location>
        <begin position="342"/>
        <end position="353"/>
    </location>
</feature>
<reference evidence="11" key="1">
    <citation type="submission" date="2018-01" db="EMBL/GenBank/DDBJ databases">
        <authorList>
            <person name="Mao J.F."/>
        </authorList>
    </citation>
    <scope>NUCLEOTIDE SEQUENCE</scope>
    <source>
        <strain evidence="11">Huo1</strain>
        <tissue evidence="11">Leaf</tissue>
    </source>
</reference>
<dbReference type="InterPro" id="IPR022740">
    <property type="entry name" value="Polyphenol_oxidase_C"/>
</dbReference>
<organism evidence="11">
    <name type="scientific">Salvia splendens</name>
    <name type="common">Scarlet sage</name>
    <dbReference type="NCBI Taxonomy" id="180675"/>
    <lineage>
        <taxon>Eukaryota</taxon>
        <taxon>Viridiplantae</taxon>
        <taxon>Streptophyta</taxon>
        <taxon>Embryophyta</taxon>
        <taxon>Tracheophyta</taxon>
        <taxon>Spermatophyta</taxon>
        <taxon>Magnoliopsida</taxon>
        <taxon>eudicotyledons</taxon>
        <taxon>Gunneridae</taxon>
        <taxon>Pentapetalae</taxon>
        <taxon>asterids</taxon>
        <taxon>lamiids</taxon>
        <taxon>Lamiales</taxon>
        <taxon>Lamiaceae</taxon>
        <taxon>Nepetoideae</taxon>
        <taxon>Mentheae</taxon>
        <taxon>Salviinae</taxon>
        <taxon>Salvia</taxon>
        <taxon>Salvia subgen. Calosphace</taxon>
        <taxon>core Calosphace</taxon>
    </lineage>
</organism>
<proteinExistence type="inferred from homology"/>
<dbReference type="Pfam" id="PF12143">
    <property type="entry name" value="PPO1_KFDV"/>
    <property type="match status" value="1"/>
</dbReference>
<dbReference type="InterPro" id="IPR050316">
    <property type="entry name" value="Tyrosinase/Hemocyanin"/>
</dbReference>
<dbReference type="Gene3D" id="1.10.1280.10">
    <property type="entry name" value="Di-copper center containing domain from catechol oxidase"/>
    <property type="match status" value="1"/>
</dbReference>
<dbReference type="InterPro" id="IPR002227">
    <property type="entry name" value="Tyrosinase_Cu-bd"/>
</dbReference>
<dbReference type="InterPro" id="IPR022739">
    <property type="entry name" value="Polyphenol_oxidase_cen"/>
</dbReference>
<keyword evidence="4" id="KW-0883">Thioether bond</keyword>
<accession>A0A8X8WDM5</accession>
<dbReference type="GO" id="GO:0046872">
    <property type="term" value="F:metal ion binding"/>
    <property type="evidence" value="ECO:0007669"/>
    <property type="project" value="UniProtKB-KW"/>
</dbReference>
<dbReference type="PROSITE" id="PS00497">
    <property type="entry name" value="TYROSINASE_1"/>
    <property type="match status" value="1"/>
</dbReference>
<keyword evidence="3" id="KW-0479">Metal-binding</keyword>
<dbReference type="EMBL" id="PNBA02000018">
    <property type="protein sequence ID" value="KAG6392116.1"/>
    <property type="molecule type" value="Genomic_DNA"/>
</dbReference>
<dbReference type="Pfam" id="PF12142">
    <property type="entry name" value="PPO1_DWL"/>
    <property type="match status" value="1"/>
</dbReference>
<evidence type="ECO:0000259" key="9">
    <source>
        <dbReference type="PROSITE" id="PS00497"/>
    </source>
</evidence>
<feature type="region of interest" description="Disordered" evidence="8">
    <location>
        <begin position="1"/>
        <end position="27"/>
    </location>
</feature>
<keyword evidence="7" id="KW-1015">Disulfide bond</keyword>
<dbReference type="PANTHER" id="PTHR11474:SF123">
    <property type="entry name" value="CATECHOL OXIDASE"/>
    <property type="match status" value="1"/>
</dbReference>
<keyword evidence="5" id="KW-0560">Oxidoreductase</keyword>
<sequence>MASLQSSFTVLATTPKNPPTSAFRKPSRVRVSCNAGDSGGGRVDRRNMLLGLGGLYGASSLVSGRRAEADPLQPPDLSTCDAEGTTTTDRNTGKVIHIDADCCPPYNGTDPESFYVPPPVDTLRRRPAAHRMTPEYLADYKLAIQMMKDLDTTDPDDPRGFAQQANIHCAYCNGPYDQRGFPTLDIQIHNSWIFFPFHRWYLYFFERICGELIGKPDFALPYWNWDHPDGMYLPTPFAESYSPLYDCNRDQTHVGDALVDLSFAPGVSVDANLNQMQQEMIVQGDSAINFMGQEYSAGSPPPGAPRGGTSEQGSHGGIHVWCGNPKNTLRENMGNFYSAARDPIFYCHHSNVDRMWTIWNALHPTAEPILDLDFLDAAFLFYDEQKNLVKVRVRDCLDNTALGYEYEFSSISPWLNYIPPQREVPANVQQLAQTAQAAAQAFPATLTDTIRVVVAKPSKGKADEVLVIEGIVTDNSLLIGFDIYVNDDENTTDGPVIAERAGGFTQVPHRSRTSETPSDLTIKLKELYNNINIADDDDIVVVTLVPRFNGDAVTIGGIKIVPRVPTVPRFNGDAVTIGGIKIVPRVPTA</sequence>
<feature type="domain" description="Tyrosinase copper-binding" evidence="9">
    <location>
        <begin position="189"/>
        <end position="206"/>
    </location>
</feature>
<feature type="compositionally biased region" description="Polar residues" evidence="8">
    <location>
        <begin position="1"/>
        <end position="15"/>
    </location>
</feature>
<keyword evidence="6" id="KW-0186">Copper</keyword>
<dbReference type="OrthoDB" id="6132182at2759"/>
<dbReference type="SUPFAM" id="SSF48056">
    <property type="entry name" value="Di-copper centre-containing domain"/>
    <property type="match status" value="1"/>
</dbReference>
<evidence type="ECO:0000256" key="8">
    <source>
        <dbReference type="SAM" id="MobiDB-lite"/>
    </source>
</evidence>
<reference evidence="11" key="2">
    <citation type="submission" date="2020-08" db="EMBL/GenBank/DDBJ databases">
        <title>Plant Genome Project.</title>
        <authorList>
            <person name="Zhang R.-G."/>
        </authorList>
    </citation>
    <scope>NUCLEOTIDE SEQUENCE</scope>
    <source>
        <strain evidence="11">Huo1</strain>
        <tissue evidence="11">Leaf</tissue>
    </source>
</reference>
<evidence type="ECO:0000256" key="7">
    <source>
        <dbReference type="ARBA" id="ARBA00023157"/>
    </source>
</evidence>
<feature type="region of interest" description="Disordered" evidence="8">
    <location>
        <begin position="294"/>
        <end position="316"/>
    </location>
</feature>
<gene>
    <name evidence="11" type="ORF">SASPL_146326</name>
</gene>
<dbReference type="InterPro" id="IPR008922">
    <property type="entry name" value="Di-copper_centre_dom_sf"/>
</dbReference>
<evidence type="ECO:0000256" key="6">
    <source>
        <dbReference type="ARBA" id="ARBA00023008"/>
    </source>
</evidence>
<evidence type="ECO:0000256" key="3">
    <source>
        <dbReference type="ARBA" id="ARBA00022723"/>
    </source>
</evidence>
<protein>
    <recommendedName>
        <fullName evidence="9 10">Tyrosinase copper-binding domain-containing protein</fullName>
    </recommendedName>
</protein>
<evidence type="ECO:0000256" key="1">
    <source>
        <dbReference type="ARBA" id="ARBA00001973"/>
    </source>
</evidence>
<dbReference type="GO" id="GO:0004097">
    <property type="term" value="F:catechol oxidase activity"/>
    <property type="evidence" value="ECO:0007669"/>
    <property type="project" value="InterPro"/>
</dbReference>
<evidence type="ECO:0000259" key="10">
    <source>
        <dbReference type="PROSITE" id="PS00498"/>
    </source>
</evidence>
<dbReference type="PROSITE" id="PS00498">
    <property type="entry name" value="TYROSINASE_2"/>
    <property type="match status" value="1"/>
</dbReference>
<comment type="caution">
    <text evidence="11">The sequence shown here is derived from an EMBL/GenBank/DDBJ whole genome shotgun (WGS) entry which is preliminary data.</text>
</comment>
<dbReference type="AlphaFoldDB" id="A0A8X8WDM5"/>
<dbReference type="Pfam" id="PF00264">
    <property type="entry name" value="Tyrosinase"/>
    <property type="match status" value="1"/>
</dbReference>
<comment type="similarity">
    <text evidence="2">Belongs to the tyrosinase family.</text>
</comment>
<dbReference type="PANTHER" id="PTHR11474">
    <property type="entry name" value="TYROSINASE FAMILY MEMBER"/>
    <property type="match status" value="1"/>
</dbReference>
<dbReference type="PRINTS" id="PR00092">
    <property type="entry name" value="TYROSINASE"/>
</dbReference>
<evidence type="ECO:0000256" key="2">
    <source>
        <dbReference type="ARBA" id="ARBA00009928"/>
    </source>
</evidence>